<dbReference type="InterPro" id="IPR035919">
    <property type="entry name" value="EAL_sf"/>
</dbReference>
<dbReference type="AlphaFoldDB" id="A0A2S0JXX8"/>
<dbReference type="EMBL" id="CP019980">
    <property type="protein sequence ID" value="AVK95946.1"/>
    <property type="molecule type" value="Genomic_DNA"/>
</dbReference>
<evidence type="ECO:0000256" key="1">
    <source>
        <dbReference type="SAM" id="Phobius"/>
    </source>
</evidence>
<feature type="transmembrane region" description="Helical" evidence="1">
    <location>
        <begin position="183"/>
        <end position="203"/>
    </location>
</feature>
<dbReference type="Pfam" id="PF00563">
    <property type="entry name" value="EAL"/>
    <property type="match status" value="1"/>
</dbReference>
<dbReference type="Gene3D" id="3.20.20.450">
    <property type="entry name" value="EAL domain"/>
    <property type="match status" value="1"/>
</dbReference>
<name>A0A2S0JXX8_LYSSH</name>
<evidence type="ECO:0000313" key="4">
    <source>
        <dbReference type="EMBL" id="AVK95946.1"/>
    </source>
</evidence>
<gene>
    <name evidence="4" type="ORF">LS41612_06635</name>
</gene>
<feature type="domain" description="EAL" evidence="2">
    <location>
        <begin position="458"/>
        <end position="711"/>
    </location>
</feature>
<keyword evidence="1" id="KW-0472">Membrane</keyword>
<dbReference type="Pfam" id="PF00990">
    <property type="entry name" value="GGDEF"/>
    <property type="match status" value="1"/>
</dbReference>
<dbReference type="CDD" id="cd01948">
    <property type="entry name" value="EAL"/>
    <property type="match status" value="1"/>
</dbReference>
<dbReference type="InterPro" id="IPR029787">
    <property type="entry name" value="Nucleotide_cyclase"/>
</dbReference>
<dbReference type="PROSITE" id="PS50883">
    <property type="entry name" value="EAL"/>
    <property type="match status" value="1"/>
</dbReference>
<feature type="transmembrane region" description="Helical" evidence="1">
    <location>
        <begin position="115"/>
        <end position="139"/>
    </location>
</feature>
<reference evidence="4 5" key="1">
    <citation type="submission" date="2017-03" db="EMBL/GenBank/DDBJ databases">
        <title>The whole genome sequencing and assembly of Lysinibacillus sphaericus DSM 28T strain.</title>
        <authorList>
            <person name="Lee Y.-J."/>
            <person name="Yi H."/>
            <person name="Bahn Y.-S."/>
            <person name="Kim J.F."/>
            <person name="Lee D.-W."/>
        </authorList>
    </citation>
    <scope>NUCLEOTIDE SEQUENCE [LARGE SCALE GENOMIC DNA]</scope>
    <source>
        <strain evidence="4 5">DSM 28</strain>
    </source>
</reference>
<evidence type="ECO:0000259" key="3">
    <source>
        <dbReference type="PROSITE" id="PS50887"/>
    </source>
</evidence>
<dbReference type="FunFam" id="3.20.20.450:FF:000001">
    <property type="entry name" value="Cyclic di-GMP phosphodiesterase yahA"/>
    <property type="match status" value="1"/>
</dbReference>
<dbReference type="InterPro" id="IPR000160">
    <property type="entry name" value="GGDEF_dom"/>
</dbReference>
<dbReference type="SUPFAM" id="SSF55073">
    <property type="entry name" value="Nucleotide cyclase"/>
    <property type="match status" value="1"/>
</dbReference>
<feature type="transmembrane region" description="Helical" evidence="1">
    <location>
        <begin position="151"/>
        <end position="171"/>
    </location>
</feature>
<dbReference type="InterPro" id="IPR033425">
    <property type="entry name" value="MASE3"/>
</dbReference>
<evidence type="ECO:0000259" key="2">
    <source>
        <dbReference type="PROSITE" id="PS50883"/>
    </source>
</evidence>
<proteinExistence type="predicted"/>
<dbReference type="PANTHER" id="PTHR33121:SF71">
    <property type="entry name" value="OXYGEN SENSOR PROTEIN DOSP"/>
    <property type="match status" value="1"/>
</dbReference>
<protein>
    <submittedName>
        <fullName evidence="4">Diguanylate cyclase</fullName>
    </submittedName>
</protein>
<keyword evidence="1" id="KW-0812">Transmembrane</keyword>
<dbReference type="InterPro" id="IPR050706">
    <property type="entry name" value="Cyclic-di-GMP_PDE-like"/>
</dbReference>
<dbReference type="Pfam" id="PF17159">
    <property type="entry name" value="MASE3"/>
    <property type="match status" value="1"/>
</dbReference>
<dbReference type="InterPro" id="IPR043128">
    <property type="entry name" value="Rev_trsase/Diguanyl_cyclase"/>
</dbReference>
<dbReference type="Proteomes" id="UP000238825">
    <property type="component" value="Chromosome"/>
</dbReference>
<feature type="transmembrane region" description="Helical" evidence="1">
    <location>
        <begin position="25"/>
        <end position="47"/>
    </location>
</feature>
<accession>A0A2S0JXX8</accession>
<dbReference type="SMART" id="SM00052">
    <property type="entry name" value="EAL"/>
    <property type="match status" value="1"/>
</dbReference>
<keyword evidence="1" id="KW-1133">Transmembrane helix</keyword>
<feature type="domain" description="GGDEF" evidence="3">
    <location>
        <begin position="318"/>
        <end position="449"/>
    </location>
</feature>
<dbReference type="SUPFAM" id="SSF141868">
    <property type="entry name" value="EAL domain-like"/>
    <property type="match status" value="1"/>
</dbReference>
<feature type="transmembrane region" description="Helical" evidence="1">
    <location>
        <begin position="88"/>
        <end position="109"/>
    </location>
</feature>
<evidence type="ECO:0000313" key="5">
    <source>
        <dbReference type="Proteomes" id="UP000238825"/>
    </source>
</evidence>
<sequence>MSITWYGGLVLENARNNIVIDKKELGFSAIPLLLLLPLIVFNHQLFAIFEGSFVYLSLIMKIFIVVFTMTIAIHSWLIFSQLLSNQTLYIGSIFFVVALLEIANIVLAVSQSLDIMLLSVWIQIFMRFALVIGVLLMLVKPRKKLTLAHRRIAYGIAVLSVALVLIMLYKAQPFIDDSPLVTTIQNSAQLLTAVLQGVSIYFLSKHYKEAPKQTGWLMSGSAYLILSDLLFVCSYNFSGIWMFAALFYQFFAYYIFLKAIYYTSVEKPYQQLLKIKLDLEQSQQELTFQAYHDDITQLPNERLLLKTLKEKLHKDGRQQQAIISIEIDRLATISDSLGISYSNKMMKLVAERIQAMLPPHYFATKLRESQFVIFIHHVQTKEELIQFCLNLKNVMNQPLQVQLFSLKGNVNIGIAFNDANCTAEQLLTHAQLAMREASQLPQRLLFYQQHMSTGVADRILLEQELHRALERQEFYLVYQPQINLKTGKIESVEALVRWRHPERGLVPPDTFIEIAEESGLIIPLGKWILETACLQVKAWEAQGLPPMKVAVNLSLGQLFQQDLVQMVREILQRSKLEPSYLQLEITESMTMNIDQMTQLLHELKALGIQIAVDDFGTGYSSLSYLKDFPIDCLKIDRAFVHNIQHDPNDEALVSMILSMAKHLRLKVVAEGIEEIAQLAFLVAGDCDYIQGYLFSKPISAEQLATTFNDLHMHANDILERFKYGEEYSI</sequence>
<dbReference type="PANTHER" id="PTHR33121">
    <property type="entry name" value="CYCLIC DI-GMP PHOSPHODIESTERASE PDEF"/>
    <property type="match status" value="1"/>
</dbReference>
<dbReference type="Gene3D" id="3.30.70.270">
    <property type="match status" value="1"/>
</dbReference>
<feature type="transmembrane region" description="Helical" evidence="1">
    <location>
        <begin position="53"/>
        <end position="79"/>
    </location>
</feature>
<dbReference type="InterPro" id="IPR001633">
    <property type="entry name" value="EAL_dom"/>
</dbReference>
<organism evidence="4 5">
    <name type="scientific">Lysinibacillus sphaericus</name>
    <name type="common">Bacillus sphaericus</name>
    <dbReference type="NCBI Taxonomy" id="1421"/>
    <lineage>
        <taxon>Bacteria</taxon>
        <taxon>Bacillati</taxon>
        <taxon>Bacillota</taxon>
        <taxon>Bacilli</taxon>
        <taxon>Bacillales</taxon>
        <taxon>Bacillaceae</taxon>
        <taxon>Lysinibacillus</taxon>
    </lineage>
</organism>
<dbReference type="NCBIfam" id="TIGR00254">
    <property type="entry name" value="GGDEF"/>
    <property type="match status" value="1"/>
</dbReference>
<dbReference type="SMART" id="SM00267">
    <property type="entry name" value="GGDEF"/>
    <property type="match status" value="1"/>
</dbReference>
<dbReference type="GO" id="GO:0071111">
    <property type="term" value="F:cyclic-guanylate-specific phosphodiesterase activity"/>
    <property type="evidence" value="ECO:0007669"/>
    <property type="project" value="InterPro"/>
</dbReference>
<dbReference type="PROSITE" id="PS50887">
    <property type="entry name" value="GGDEF"/>
    <property type="match status" value="1"/>
</dbReference>